<keyword evidence="1" id="KW-1133">Transmembrane helix</keyword>
<evidence type="ECO:0000259" key="2">
    <source>
        <dbReference type="Pfam" id="PF06974"/>
    </source>
</evidence>
<keyword evidence="1" id="KW-0472">Membrane</keyword>
<evidence type="ECO:0000313" key="3">
    <source>
        <dbReference type="EMBL" id="KAB0796702.1"/>
    </source>
</evidence>
<dbReference type="Proteomes" id="UP000327044">
    <property type="component" value="Unassembled WGS sequence"/>
</dbReference>
<name>A0A5N4AH80_PHOPY</name>
<gene>
    <name evidence="3" type="ORF">PPYR_10763</name>
</gene>
<keyword evidence="1" id="KW-0812">Transmembrane</keyword>
<dbReference type="AlphaFoldDB" id="A0A5N4AH80"/>
<dbReference type="Pfam" id="PF06974">
    <property type="entry name" value="WS_DGAT_C"/>
    <property type="match status" value="1"/>
</dbReference>
<dbReference type="InParanoid" id="A0A5N4AH80"/>
<dbReference type="InterPro" id="IPR009721">
    <property type="entry name" value="O-acyltransferase_WSD1_C"/>
</dbReference>
<feature type="domain" description="O-acyltransferase WSD1 C-terminal" evidence="2">
    <location>
        <begin position="386"/>
        <end position="507"/>
    </location>
</feature>
<sequence length="528" mass="59687">MVYATICLIALALLVLVLMIVNVNEIKRQTKSRATALLFIVLFPFILVGVAFSAVIYVLLLLYREIVLTAILKEECGDDFFCLVSGLDVFNATQSMKRSTIIGLMVCEIDSNSSPKTVMEYVQDVIRAQLRKNRSHLGKLFTKPKMFSGYLYLERVELEHETCIRHLPTVDGELDVEALNGLIGRWCYEPFNGPLLWDISVGTQPLKWRNEGTSNIKHYPIVIRVHHLIADGISILKLVVGVLGDKSNHPKISTFEKYIDAEKFVWLTTFRRVIQAIRIILFFPVCLFSIVVLKSCVGNEVHGKELEFQEHCAVALDPNGQYLEKYNNYPSHTTLVLPIVSNYSELLNMRPGEVNIEDIQFNNRYVVVSVKVPTFIGAEDYNPATPILSKLNVVKRLINTLKVSTEAEVSAIIFSHFFGVLPISWVRHICQYIHATAGISLIPGPPKMTYGDGHIKVCEFVFWLPHMLDIGLTIGSLSYDNRLILSLNCDAVYISERTEVQELLDSIYRHINLLEEELQVVDGGGELK</sequence>
<protein>
    <recommendedName>
        <fullName evidence="2">O-acyltransferase WSD1 C-terminal domain-containing protein</fullName>
    </recommendedName>
</protein>
<evidence type="ECO:0000313" key="4">
    <source>
        <dbReference type="Proteomes" id="UP000327044"/>
    </source>
</evidence>
<proteinExistence type="predicted"/>
<comment type="caution">
    <text evidence="3">The sequence shown here is derived from an EMBL/GenBank/DDBJ whole genome shotgun (WGS) entry which is preliminary data.</text>
</comment>
<reference evidence="3 4" key="1">
    <citation type="journal article" date="2018" name="Elife">
        <title>Firefly genomes illuminate parallel origins of bioluminescence in beetles.</title>
        <authorList>
            <person name="Fallon T.R."/>
            <person name="Lower S.E."/>
            <person name="Chang C.H."/>
            <person name="Bessho-Uehara M."/>
            <person name="Martin G.J."/>
            <person name="Bewick A.J."/>
            <person name="Behringer M."/>
            <person name="Debat H.J."/>
            <person name="Wong I."/>
            <person name="Day J.C."/>
            <person name="Suvorov A."/>
            <person name="Silva C.J."/>
            <person name="Stanger-Hall K.F."/>
            <person name="Hall D.W."/>
            <person name="Schmitz R.J."/>
            <person name="Nelson D.R."/>
            <person name="Lewis S.M."/>
            <person name="Shigenobu S."/>
            <person name="Bybee S.M."/>
            <person name="Larracuente A.M."/>
            <person name="Oba Y."/>
            <person name="Weng J.K."/>
        </authorList>
    </citation>
    <scope>NUCLEOTIDE SEQUENCE [LARGE SCALE GENOMIC DNA]</scope>
    <source>
        <strain evidence="3">1611_PpyrPB1</strain>
        <tissue evidence="3">Whole body</tissue>
    </source>
</reference>
<organism evidence="3 4">
    <name type="scientific">Photinus pyralis</name>
    <name type="common">Common eastern firefly</name>
    <name type="synonym">Lampyris pyralis</name>
    <dbReference type="NCBI Taxonomy" id="7054"/>
    <lineage>
        <taxon>Eukaryota</taxon>
        <taxon>Metazoa</taxon>
        <taxon>Ecdysozoa</taxon>
        <taxon>Arthropoda</taxon>
        <taxon>Hexapoda</taxon>
        <taxon>Insecta</taxon>
        <taxon>Pterygota</taxon>
        <taxon>Neoptera</taxon>
        <taxon>Endopterygota</taxon>
        <taxon>Coleoptera</taxon>
        <taxon>Polyphaga</taxon>
        <taxon>Elateriformia</taxon>
        <taxon>Elateroidea</taxon>
        <taxon>Lampyridae</taxon>
        <taxon>Lampyrinae</taxon>
        <taxon>Photinus</taxon>
    </lineage>
</organism>
<feature type="transmembrane region" description="Helical" evidence="1">
    <location>
        <begin position="35"/>
        <end position="63"/>
    </location>
</feature>
<evidence type="ECO:0000256" key="1">
    <source>
        <dbReference type="SAM" id="Phobius"/>
    </source>
</evidence>
<dbReference type="EMBL" id="VVIM01000007">
    <property type="protein sequence ID" value="KAB0796702.1"/>
    <property type="molecule type" value="Genomic_DNA"/>
</dbReference>
<keyword evidence="4" id="KW-1185">Reference proteome</keyword>
<accession>A0A5N4AH80</accession>